<feature type="transmembrane region" description="Helical" evidence="5">
    <location>
        <begin position="152"/>
        <end position="173"/>
    </location>
</feature>
<feature type="domain" description="Ferric oxidoreductase" evidence="6">
    <location>
        <begin position="16"/>
        <end position="137"/>
    </location>
</feature>
<dbReference type="RefSeq" id="WP_220195688.1">
    <property type="nucleotide sequence ID" value="NZ_BNJF01000002.1"/>
</dbReference>
<dbReference type="GO" id="GO:0016020">
    <property type="term" value="C:membrane"/>
    <property type="evidence" value="ECO:0007669"/>
    <property type="project" value="UniProtKB-SubCell"/>
</dbReference>
<evidence type="ECO:0000256" key="3">
    <source>
        <dbReference type="ARBA" id="ARBA00022989"/>
    </source>
</evidence>
<dbReference type="Proteomes" id="UP000612362">
    <property type="component" value="Unassembled WGS sequence"/>
</dbReference>
<feature type="transmembrane region" description="Helical" evidence="5">
    <location>
        <begin position="12"/>
        <end position="33"/>
    </location>
</feature>
<evidence type="ECO:0000259" key="6">
    <source>
        <dbReference type="Pfam" id="PF01794"/>
    </source>
</evidence>
<proteinExistence type="predicted"/>
<comment type="subcellular location">
    <subcellularLocation>
        <location evidence="1">Membrane</location>
        <topology evidence="1">Multi-pass membrane protein</topology>
    </subcellularLocation>
</comment>
<dbReference type="EMBL" id="BNJF01000002">
    <property type="protein sequence ID" value="GHO46304.1"/>
    <property type="molecule type" value="Genomic_DNA"/>
</dbReference>
<evidence type="ECO:0000256" key="2">
    <source>
        <dbReference type="ARBA" id="ARBA00022692"/>
    </source>
</evidence>
<protein>
    <recommendedName>
        <fullName evidence="6">Ferric oxidoreductase domain-containing protein</fullName>
    </recommendedName>
</protein>
<organism evidence="7 8">
    <name type="scientific">Ktedonospora formicarum</name>
    <dbReference type="NCBI Taxonomy" id="2778364"/>
    <lineage>
        <taxon>Bacteria</taxon>
        <taxon>Bacillati</taxon>
        <taxon>Chloroflexota</taxon>
        <taxon>Ktedonobacteria</taxon>
        <taxon>Ktedonobacterales</taxon>
        <taxon>Ktedonobacteraceae</taxon>
        <taxon>Ktedonospora</taxon>
    </lineage>
</organism>
<sequence>MDTWNVITWNIARSGGLTAYLLLTLAVIIGLVLSLRWQGPWWPRLINSEMHNFLSLLSLIFTLVHLLAIWIDAYTHFSWFEIFVPFASSYHTIWMGLGILAFYLGIAIGISTWLRPRIGYQWWRRFHLLTLLLFVLATLHGIVIGSDSDTTWALFLYATSILLVGGLLAFRLIKAAADSDNVPSTP</sequence>
<feature type="transmembrane region" description="Helical" evidence="5">
    <location>
        <begin position="126"/>
        <end position="146"/>
    </location>
</feature>
<keyword evidence="2 5" id="KW-0812">Transmembrane</keyword>
<evidence type="ECO:0000313" key="8">
    <source>
        <dbReference type="Proteomes" id="UP000612362"/>
    </source>
</evidence>
<dbReference type="Pfam" id="PF01794">
    <property type="entry name" value="Ferric_reduct"/>
    <property type="match status" value="1"/>
</dbReference>
<evidence type="ECO:0000256" key="5">
    <source>
        <dbReference type="SAM" id="Phobius"/>
    </source>
</evidence>
<comment type="caution">
    <text evidence="7">The sequence shown here is derived from an EMBL/GenBank/DDBJ whole genome shotgun (WGS) entry which is preliminary data.</text>
</comment>
<feature type="transmembrane region" description="Helical" evidence="5">
    <location>
        <begin position="91"/>
        <end position="114"/>
    </location>
</feature>
<name>A0A8J3HYX7_9CHLR</name>
<feature type="transmembrane region" description="Helical" evidence="5">
    <location>
        <begin position="53"/>
        <end position="71"/>
    </location>
</feature>
<keyword evidence="4 5" id="KW-0472">Membrane</keyword>
<gene>
    <name evidence="7" type="ORF">KSX_44670</name>
</gene>
<evidence type="ECO:0000256" key="1">
    <source>
        <dbReference type="ARBA" id="ARBA00004141"/>
    </source>
</evidence>
<keyword evidence="3 5" id="KW-1133">Transmembrane helix</keyword>
<keyword evidence="8" id="KW-1185">Reference proteome</keyword>
<dbReference type="AlphaFoldDB" id="A0A8J3HYX7"/>
<accession>A0A8J3HYX7</accession>
<evidence type="ECO:0000256" key="4">
    <source>
        <dbReference type="ARBA" id="ARBA00023136"/>
    </source>
</evidence>
<reference evidence="7" key="1">
    <citation type="submission" date="2020-10" db="EMBL/GenBank/DDBJ databases">
        <title>Taxonomic study of unclassified bacteria belonging to the class Ktedonobacteria.</title>
        <authorList>
            <person name="Yabe S."/>
            <person name="Wang C.M."/>
            <person name="Zheng Y."/>
            <person name="Sakai Y."/>
            <person name="Cavaletti L."/>
            <person name="Monciardini P."/>
            <person name="Donadio S."/>
        </authorList>
    </citation>
    <scope>NUCLEOTIDE SEQUENCE</scope>
    <source>
        <strain evidence="7">SOSP1-1</strain>
    </source>
</reference>
<dbReference type="InterPro" id="IPR013130">
    <property type="entry name" value="Fe3_Rdtase_TM_dom"/>
</dbReference>
<evidence type="ECO:0000313" key="7">
    <source>
        <dbReference type="EMBL" id="GHO46304.1"/>
    </source>
</evidence>